<organism evidence="1 2">
    <name type="scientific">Eschrichtius robustus</name>
    <name type="common">California gray whale</name>
    <name type="synonym">Eschrichtius gibbosus</name>
    <dbReference type="NCBI Taxonomy" id="9764"/>
    <lineage>
        <taxon>Eukaryota</taxon>
        <taxon>Metazoa</taxon>
        <taxon>Chordata</taxon>
        <taxon>Craniata</taxon>
        <taxon>Vertebrata</taxon>
        <taxon>Euteleostomi</taxon>
        <taxon>Mammalia</taxon>
        <taxon>Eutheria</taxon>
        <taxon>Laurasiatheria</taxon>
        <taxon>Artiodactyla</taxon>
        <taxon>Whippomorpha</taxon>
        <taxon>Cetacea</taxon>
        <taxon>Mysticeti</taxon>
        <taxon>Eschrichtiidae</taxon>
        <taxon>Eschrichtius</taxon>
    </lineage>
</organism>
<reference evidence="1 2" key="1">
    <citation type="submission" date="2022-11" db="EMBL/GenBank/DDBJ databases">
        <title>Whole genome sequence of Eschrichtius robustus ER-17-0199.</title>
        <authorList>
            <person name="Bruniche-Olsen A."/>
            <person name="Black A.N."/>
            <person name="Fields C.J."/>
            <person name="Walden K."/>
            <person name="Dewoody J.A."/>
        </authorList>
    </citation>
    <scope>NUCLEOTIDE SEQUENCE [LARGE SCALE GENOMIC DNA]</scope>
    <source>
        <strain evidence="1">ER-17-0199</strain>
        <tissue evidence="1">Blubber</tissue>
    </source>
</reference>
<name>A0AB34HEU2_ESCRO</name>
<keyword evidence="2" id="KW-1185">Reference proteome</keyword>
<dbReference type="Proteomes" id="UP001159641">
    <property type="component" value="Unassembled WGS sequence"/>
</dbReference>
<comment type="caution">
    <text evidence="1">The sequence shown here is derived from an EMBL/GenBank/DDBJ whole genome shotgun (WGS) entry which is preliminary data.</text>
</comment>
<dbReference type="EMBL" id="JAIQCJ010001396">
    <property type="protein sequence ID" value="KAJ8789748.1"/>
    <property type="molecule type" value="Genomic_DNA"/>
</dbReference>
<dbReference type="AlphaFoldDB" id="A0AB34HEU2"/>
<gene>
    <name evidence="1" type="ORF">J1605_021706</name>
</gene>
<accession>A0AB34HEU2</accession>
<protein>
    <submittedName>
        <fullName evidence="1">Uncharacterized protein</fullName>
    </submittedName>
</protein>
<sequence length="151" mass="16048">MLFFFMLDQHFAPSRAGSTGPPARSPRKALLGTLPQAKHSAHLGDNCLLWTGVSASPGCGCGRPRWAPGHPGWQGPSGVRCTQLPAAEQAQSFSKTRPEAKSWSSDSVRSEVLCTLDLNPGAMAWTCSSKGRLRARPGLRHATNSTGLEPA</sequence>
<evidence type="ECO:0000313" key="1">
    <source>
        <dbReference type="EMBL" id="KAJ8789748.1"/>
    </source>
</evidence>
<evidence type="ECO:0000313" key="2">
    <source>
        <dbReference type="Proteomes" id="UP001159641"/>
    </source>
</evidence>
<proteinExistence type="predicted"/>